<accession>A0A150P182</accession>
<reference evidence="2 3" key="1">
    <citation type="submission" date="2014-02" db="EMBL/GenBank/DDBJ databases">
        <title>The small core and large imbalanced accessory genome model reveals a collaborative survival strategy of Sorangium cellulosum strains in nature.</title>
        <authorList>
            <person name="Han K."/>
            <person name="Peng R."/>
            <person name="Blom J."/>
            <person name="Li Y.-Z."/>
        </authorList>
    </citation>
    <scope>NUCLEOTIDE SEQUENCE [LARGE SCALE GENOMIC DNA]</scope>
    <source>
        <strain evidence="2 3">So0157-25</strain>
    </source>
</reference>
<dbReference type="Proteomes" id="UP000075420">
    <property type="component" value="Unassembled WGS sequence"/>
</dbReference>
<feature type="transmembrane region" description="Helical" evidence="1">
    <location>
        <begin position="40"/>
        <end position="58"/>
    </location>
</feature>
<evidence type="ECO:0000256" key="1">
    <source>
        <dbReference type="SAM" id="Phobius"/>
    </source>
</evidence>
<gene>
    <name evidence="2" type="ORF">BE08_43340</name>
</gene>
<evidence type="ECO:0000313" key="3">
    <source>
        <dbReference type="Proteomes" id="UP000075420"/>
    </source>
</evidence>
<organism evidence="2 3">
    <name type="scientific">Sorangium cellulosum</name>
    <name type="common">Polyangium cellulosum</name>
    <dbReference type="NCBI Taxonomy" id="56"/>
    <lineage>
        <taxon>Bacteria</taxon>
        <taxon>Pseudomonadati</taxon>
        <taxon>Myxococcota</taxon>
        <taxon>Polyangia</taxon>
        <taxon>Polyangiales</taxon>
        <taxon>Polyangiaceae</taxon>
        <taxon>Sorangium</taxon>
    </lineage>
</organism>
<dbReference type="Pfam" id="PF10990">
    <property type="entry name" value="DUF2809"/>
    <property type="match status" value="1"/>
</dbReference>
<dbReference type="InterPro" id="IPR021257">
    <property type="entry name" value="DUF2809"/>
</dbReference>
<dbReference type="AlphaFoldDB" id="A0A150P182"/>
<sequence>MPEAARKRLLLVLLIVAVVPVGLIARFQGGPAWLRNSAGAVLYEVVWIAAAQFVWISARTHRLAFAVFTATCAIELLQLSDAPWLSAARSTLPGRLLLGGNGGFDPMDFALYGAGCVLGHALCRPLRASP</sequence>
<proteinExistence type="predicted"/>
<keyword evidence="1" id="KW-0472">Membrane</keyword>
<comment type="caution">
    <text evidence="2">The sequence shown here is derived from an EMBL/GenBank/DDBJ whole genome shotgun (WGS) entry which is preliminary data.</text>
</comment>
<evidence type="ECO:0008006" key="4">
    <source>
        <dbReference type="Google" id="ProtNLM"/>
    </source>
</evidence>
<keyword evidence="1" id="KW-1133">Transmembrane helix</keyword>
<keyword evidence="1" id="KW-0812">Transmembrane</keyword>
<name>A0A150P182_SORCE</name>
<protein>
    <recommendedName>
        <fullName evidence="4">DUF2809 domain-containing protein</fullName>
    </recommendedName>
</protein>
<dbReference type="EMBL" id="JELY01003503">
    <property type="protein sequence ID" value="KYF48387.1"/>
    <property type="molecule type" value="Genomic_DNA"/>
</dbReference>
<evidence type="ECO:0000313" key="2">
    <source>
        <dbReference type="EMBL" id="KYF48387.1"/>
    </source>
</evidence>